<feature type="domain" description="Cadherin" evidence="3">
    <location>
        <begin position="1557"/>
        <end position="1686"/>
    </location>
</feature>
<dbReference type="GO" id="GO:0005509">
    <property type="term" value="F:calcium ion binding"/>
    <property type="evidence" value="ECO:0007669"/>
    <property type="project" value="InterPro"/>
</dbReference>
<protein>
    <submittedName>
        <fullName evidence="4">Repeat domain-containing protein</fullName>
    </submittedName>
</protein>
<dbReference type="RefSeq" id="WP_052419560.1">
    <property type="nucleotide sequence ID" value="NZ_FZOL01000008.1"/>
</dbReference>
<dbReference type="Pfam" id="PF13205">
    <property type="entry name" value="Big_5"/>
    <property type="match status" value="1"/>
</dbReference>
<dbReference type="Gene3D" id="2.40.128.340">
    <property type="match status" value="1"/>
</dbReference>
<reference evidence="5" key="1">
    <citation type="submission" date="2017-06" db="EMBL/GenBank/DDBJ databases">
        <authorList>
            <person name="Varghese N."/>
            <person name="Submissions S."/>
        </authorList>
    </citation>
    <scope>NUCLEOTIDE SEQUENCE [LARGE SCALE GENOMIC DNA]</scope>
    <source>
        <strain evidence="5">DSM 22348</strain>
    </source>
</reference>
<dbReference type="GO" id="GO:0016020">
    <property type="term" value="C:membrane"/>
    <property type="evidence" value="ECO:0007669"/>
    <property type="project" value="InterPro"/>
</dbReference>
<dbReference type="Pfam" id="PF14252">
    <property type="entry name" value="DUF4347"/>
    <property type="match status" value="1"/>
</dbReference>
<dbReference type="InterPro" id="IPR002126">
    <property type="entry name" value="Cadherin-like_dom"/>
</dbReference>
<dbReference type="EMBL" id="FZOL01000008">
    <property type="protein sequence ID" value="SNS46986.1"/>
    <property type="molecule type" value="Genomic_DNA"/>
</dbReference>
<keyword evidence="1" id="KW-0732">Signal</keyword>
<dbReference type="Proteomes" id="UP000198407">
    <property type="component" value="Unassembled WGS sequence"/>
</dbReference>
<accession>A0A239EQN3</accession>
<dbReference type="OrthoDB" id="6091599at2"/>
<keyword evidence="5" id="KW-1185">Reference proteome</keyword>
<dbReference type="InterPro" id="IPR013517">
    <property type="entry name" value="FG-GAP"/>
</dbReference>
<dbReference type="SUPFAM" id="SSF69318">
    <property type="entry name" value="Integrin alpha N-terminal domain"/>
    <property type="match status" value="1"/>
</dbReference>
<feature type="compositionally biased region" description="Low complexity" evidence="2">
    <location>
        <begin position="56"/>
        <end position="80"/>
    </location>
</feature>
<gene>
    <name evidence="4" type="ORF">SAMN05444352_108125</name>
</gene>
<dbReference type="InterPro" id="IPR032812">
    <property type="entry name" value="SbsA_Ig"/>
</dbReference>
<evidence type="ECO:0000256" key="2">
    <source>
        <dbReference type="SAM" id="MobiDB-lite"/>
    </source>
</evidence>
<dbReference type="PANTHER" id="PTHR44103:SF1">
    <property type="entry name" value="PROPROTEIN CONVERTASE P"/>
    <property type="match status" value="1"/>
</dbReference>
<organism evidence="4 5">
    <name type="scientific">Pseudomonas japonica</name>
    <dbReference type="NCBI Taxonomy" id="256466"/>
    <lineage>
        <taxon>Bacteria</taxon>
        <taxon>Pseudomonadati</taxon>
        <taxon>Pseudomonadota</taxon>
        <taxon>Gammaproteobacteria</taxon>
        <taxon>Pseudomonadales</taxon>
        <taxon>Pseudomonadaceae</taxon>
        <taxon>Pseudomonas</taxon>
    </lineage>
</organism>
<dbReference type="PROSITE" id="PS50268">
    <property type="entry name" value="CADHERIN_2"/>
    <property type="match status" value="1"/>
</dbReference>
<sequence length="3381" mass="341151">MKFIERFSRKPAPQVPPAEPGAAPLLVALEPRIMFDASVAVVAQEADQATAEPAKDSTSADNASPAAASADTRASSSDSSQRQEVVFVDGQVGNVNQMLTGLSPNAEIVVLDPSKDGLQQMADYLKGRENLDAIHLLSHGADGTVQAGNVWLAQSNLAQHSAALESIGAALKADGDLMLYGCKVGDSSQGQAFIDALAQITGADVAASADDTGAAALGGNWSLERSSGQIQTSALAVAGYEGVLASSWTTGNTPLGTTIVNAGRTIVGDFDGDGDTDILYQTGGTGTPFAYARSDGNGSFTQLTLGQSPFAGLALPDASGTNYFVGDFDGDGDVDVLVGVNGSSGQYFRNDGATFSSQSSANFPSPGIGSRMVVGDFDRDGDADILYQTAGNTSPWGYYRSNGDGTFTNVSFGSSPFAGLALPDHAGNNYYVADFDGDGDLDILAAVSTATGTYLRNDGASFSTQSTTTFPAPTFNGRMLVGDFDGDGDADILYQTANTSSPFQYARSNGDGTFNIVALGSSPFTGMSLADHTGSNYRVGDFDGDGDVDIFFATNGSSGNLLLQTDRPPTLLSSTPSDNATGVSPGANIVLTFSESVIKGTGNIYIVRTSDNQIVETIPVSSGRVAGSGATWTIDPSMTLVGGVSYAVRIDSRTFVDTAGIVFQGISDNTTLNFTAANLAAPVIANLNGDAANYVEKSSGILLDGNNNATVTDADSANFNGGNVRVAVTGNAVTSEDVLSVYSIGAGPGQISVSGSNVLYGGLTIGTVAGGTGGTALVITLNANADASAVTALVRNLQYSNSNTTTPNTSARTLSITVTDETGTTSTVSTVTANILAVNDAPVVSATGTNPTFTEDGSAVAMFSGASINTVESTQNIILITISVSNLANGPSEKLVIDGSDVTLTNGTNLLTLNNGATVSVSVSAGTATVSLGHAGLSTATAQTIVNNIAYRNDSNAPTGTSRTVTLSNVRDSGGLANGGQNTVAVNVASIVTLVAVNDAPTLSGGPYVITSTNENTTSGAVSVSTVLAGATYADADAGAASGIAVIATVGRGTWEYSTDGTNWTAFGTVSTSSALLLTSSSQVRYIPDNANAENVSFTYRGWDRTSGAASTYGSPSTGDTTVNGSSTAYSTGSAQATLIVTAVNDAPVMTPVNPTLTGLTDTSTNNSGDAVSSLLGGLTDVDTGAIKGMAITGLTSTYGKWQYSINAGTNWTDIVSASDASALVLRSGDRVRFVPDGLHGETATITYRAWDQTNGTLGQQGTRWNVTSLLGGSNTFSSGTDTASVVVTAANDAPVLTGSGGSVGWTEGNNVVSTPVAIDNLLVISDPDGPSIASATVSLGGTYVLGEDTLAFTNIPATMGDIIGSWDAVNGILTLTSAGGATQAQFQAALRSITYTNDSDTPTTTTRTVSFKVNDGSLDSLLVTRDVTITAVNDAPVISAPTNVSVTEDTLSPVTGIILSDVDSSSGTLTLTVGAGTLSGVSASGVTVNGTGSALTLSGTLTAINNFIAAGSLKYTPALNSNTSVTLGLSLDTTSVGTDTRNLTLDITAVNDAPAISSPVSINVTEDVATSMAGITFSDVDAGSGSVRVIFSVANGNGTFSATASSGVTISNDGTNAITLEGTVADINTLVSNGHLTYLGALNATGLKTMSISINDNGNTGSGGALQDAVSVSLVIAAVNDAPVNNLPAAQSVPQDGSLVFSSTHGNLITISDVDAGGNLMKLSLTAVNGKMTLGSLVGLFFSTGDGINDAAMAFTGTLAAINAALNGLTFIPDAGYNGPGSITFESDDQGYSGSGGAKTDVDTLAITISPINPKITGVVAAPGSNGLHKAGDQIDIVVNFDNNVVVDLTGGRPTLLLETGAIDRDAVYVSGSGTTQLTFRYTVQAGDVSGDLDYASTTGLSLNGAVLQSTQGYAAILTLPTLGGASSLAGQQAIVIDGVAPSIGNIVLPGDASYRLGQNLDFTVNFSEVVSVNTGGGIPRIEVTLDTGGTAYAEYVSGSGTSALVFRLVVTSGQQDSNGISVGNSIQLNGGSLRDLAGNDSATALVPGSSSGILVDGIVPTVATVSVPANGGYKAGDVLSFTVNASEAVFASGSPRLALDVGGITRYATLVPGSSSGSTLVFQYTVQAGETDADGISVGSSLDLNGGSVKDAAGNDLNLTLNSVGSTTAVLVDTTAPSVTGIVSVDPLLSNRSVLSYTVTFDEDVTGLDAADFNLMTTGNASGTITGITRVDGRTYTVQLGNVIGDGTLGLNLRNDATVYDNAGNRVTGGLSGAVYTVDQSRPYAISVTAPSNGHVYVAGENIDISIKLSEVVYVTDIPRLGVVIHDGAQFPMLIFARYVSGSGSDTLVFRLPVTAPMLDRNGILLGSQMELSDTTVRDAAGNDASAILASVGIQTDTRIDAVTPEISSVTVPAAGGYKSGDVLTFTVNVSEAVQVDTTHGSPRLELTIGGVTRYASYVSGNGTDTLTLQYTVQSGDNGNGVSLAGNLDLNGSTVRDPAGNAIKLPLNNLPGTDGINVDTTTPYATNITRVDATPTNSGSVSYTVTFSENVGNVDISDFNLIFGGSVAGSIESVTAVDGKTFTVKVSSLIGTGTVRLDLKPGTDIADAAGNLVPGGRVGVNYSIDRDVPKVTGVDVPANGTYVAGQNLDFTVHLSEAVQLNTSNGSPRLQVLLDNGQTAWAEYVSGAGSNALLFRLTVSTGQLDRNGISVGTAIQLNGATLRDAVGNNAQLGLDGLPPTDGVLIDAVAPSVASVGVPVPGAYNAGDVLRFTVNTSEPVIIDTSSGTPRVAVNIGGVTRYAEYVSGSGTSALVFAYTIQAGNNAAGGIAVGGSIDLNGGTARDAAGNALNLALNNPGSGSGIVIDTTAPQVSDIVRVDTTPTSAGSVRYTVTFDESVSGVDSADFSLAFTGSANGRIASVQQVNGRTYVILVDNLSGAGNVRLDLNASGTGISDVAGNPITGGLAGSSYSIDRVAPSVSSVGVPPAGTYVAGAQLDFTVNTSEAVLVDTGDGAPRLAITLDNGRVVYADYLSGSGGTALVFRLNVTSGMAGNGNFNVASSIDLNGATIRDARGNDAQTGLNNVGSTSGILVDARAPRPSSIVVDGPVLPTDRSLSFTLTFDEAVSGVDANDFSVLGTSSASGVVQSVQQVDARTYRIVVGDLRGQGSLALRLNALGSGIQDGAGNQMAVNLVGQAQSIQTQDVGDLDYRINPPQIVAEPLPAVIQPQVPNLVVNDSVSPLVPGSLFEVRTVGGDIQPLGTIFLGNANSAPSFIAQVFGSSDSGAGLGGPGGFLGFGGGSGGVFGGSTLSTIFSHDVPGVSEMSVFNGSQWRPADINHGLRGVFGSPTFGQQLQQLNEADQRHVRELAKALAQPAQIGQQA</sequence>
<dbReference type="STRING" id="1215104.GCA_000730585_00376"/>
<dbReference type="PANTHER" id="PTHR44103">
    <property type="entry name" value="PROPROTEIN CONVERTASE P"/>
    <property type="match status" value="1"/>
</dbReference>
<evidence type="ECO:0000256" key="1">
    <source>
        <dbReference type="ARBA" id="ARBA00022729"/>
    </source>
</evidence>
<feature type="region of interest" description="Disordered" evidence="2">
    <location>
        <begin position="47"/>
        <end position="83"/>
    </location>
</feature>
<dbReference type="Pfam" id="PF13517">
    <property type="entry name" value="FG-GAP_3"/>
    <property type="match status" value="2"/>
</dbReference>
<dbReference type="InterPro" id="IPR025592">
    <property type="entry name" value="DUF4347"/>
</dbReference>
<name>A0A239EQN3_9PSED</name>
<dbReference type="GO" id="GO:0007156">
    <property type="term" value="P:homophilic cell adhesion via plasma membrane adhesion molecules"/>
    <property type="evidence" value="ECO:0007669"/>
    <property type="project" value="InterPro"/>
</dbReference>
<proteinExistence type="predicted"/>
<dbReference type="InterPro" id="IPR028994">
    <property type="entry name" value="Integrin_alpha_N"/>
</dbReference>
<evidence type="ECO:0000313" key="5">
    <source>
        <dbReference type="Proteomes" id="UP000198407"/>
    </source>
</evidence>
<evidence type="ECO:0000259" key="3">
    <source>
        <dbReference type="PROSITE" id="PS50268"/>
    </source>
</evidence>
<evidence type="ECO:0000313" key="4">
    <source>
        <dbReference type="EMBL" id="SNS46986.1"/>
    </source>
</evidence>
<feature type="region of interest" description="Disordered" evidence="2">
    <location>
        <begin position="1"/>
        <end position="21"/>
    </location>
</feature>